<comment type="similarity">
    <text evidence="6">Belongs to the peptidase M48 family.</text>
</comment>
<comment type="caution">
    <text evidence="9">The sequence shown here is derived from an EMBL/GenBank/DDBJ whole genome shotgun (WGS) entry which is preliminary data.</text>
</comment>
<keyword evidence="5 6" id="KW-0482">Metalloprotease</keyword>
<dbReference type="GO" id="GO:0046872">
    <property type="term" value="F:metal ion binding"/>
    <property type="evidence" value="ECO:0007669"/>
    <property type="project" value="UniProtKB-KW"/>
</dbReference>
<evidence type="ECO:0000256" key="6">
    <source>
        <dbReference type="RuleBase" id="RU003983"/>
    </source>
</evidence>
<dbReference type="GO" id="GO:0004222">
    <property type="term" value="F:metalloendopeptidase activity"/>
    <property type="evidence" value="ECO:0007669"/>
    <property type="project" value="InterPro"/>
</dbReference>
<dbReference type="Proteomes" id="UP000026249">
    <property type="component" value="Unassembled WGS sequence"/>
</dbReference>
<evidence type="ECO:0000259" key="8">
    <source>
        <dbReference type="Pfam" id="PF01435"/>
    </source>
</evidence>
<gene>
    <name evidence="9" type="ORF">ACMU_11860</name>
</gene>
<dbReference type="Gene3D" id="3.30.2010.10">
    <property type="entry name" value="Metalloproteases ('zincins'), catalytic domain"/>
    <property type="match status" value="1"/>
</dbReference>
<dbReference type="CDD" id="cd07332">
    <property type="entry name" value="M48C_Oma1_like"/>
    <property type="match status" value="1"/>
</dbReference>
<evidence type="ECO:0000256" key="1">
    <source>
        <dbReference type="ARBA" id="ARBA00022670"/>
    </source>
</evidence>
<evidence type="ECO:0000256" key="4">
    <source>
        <dbReference type="ARBA" id="ARBA00022833"/>
    </source>
</evidence>
<dbReference type="PANTHER" id="PTHR22726:SF1">
    <property type="entry name" value="METALLOENDOPEPTIDASE OMA1, MITOCHONDRIAL"/>
    <property type="match status" value="1"/>
</dbReference>
<dbReference type="STRING" id="1454373.ACMU_11860"/>
<keyword evidence="1 6" id="KW-0645">Protease</keyword>
<dbReference type="EMBL" id="JFKE01000004">
    <property type="protein sequence ID" value="KAJ55384.1"/>
    <property type="molecule type" value="Genomic_DNA"/>
</dbReference>
<keyword evidence="3 6" id="KW-0378">Hydrolase</keyword>
<comment type="cofactor">
    <cofactor evidence="6">
        <name>Zn(2+)</name>
        <dbReference type="ChEBI" id="CHEBI:29105"/>
    </cofactor>
    <text evidence="6">Binds 1 zinc ion per subunit.</text>
</comment>
<accession>A0A037ZIF7</accession>
<feature type="domain" description="Peptidase M48" evidence="8">
    <location>
        <begin position="119"/>
        <end position="295"/>
    </location>
</feature>
<keyword evidence="7" id="KW-1133">Transmembrane helix</keyword>
<dbReference type="Pfam" id="PF01435">
    <property type="entry name" value="Peptidase_M48"/>
    <property type="match status" value="1"/>
</dbReference>
<protein>
    <recommendedName>
        <fullName evidence="8">Peptidase M48 domain-containing protein</fullName>
    </recommendedName>
</protein>
<evidence type="ECO:0000313" key="10">
    <source>
        <dbReference type="Proteomes" id="UP000026249"/>
    </source>
</evidence>
<keyword evidence="4 6" id="KW-0862">Zinc</keyword>
<organism evidence="9 10">
    <name type="scientific">Actibacterium mucosum KCTC 23349</name>
    <dbReference type="NCBI Taxonomy" id="1454373"/>
    <lineage>
        <taxon>Bacteria</taxon>
        <taxon>Pseudomonadati</taxon>
        <taxon>Pseudomonadota</taxon>
        <taxon>Alphaproteobacteria</taxon>
        <taxon>Rhodobacterales</taxon>
        <taxon>Roseobacteraceae</taxon>
        <taxon>Actibacterium</taxon>
    </lineage>
</organism>
<dbReference type="AlphaFoldDB" id="A0A037ZIF7"/>
<reference evidence="9 10" key="1">
    <citation type="submission" date="2014-03" db="EMBL/GenBank/DDBJ databases">
        <title>Draft Genome Sequence of Actibacterium mucosum KCTC 23349, a Marine Alphaproteobacterium with Complex Ionic Requirements Isolated from Mediterranean Seawater at Malvarrosa Beach, Valencia, Spain.</title>
        <authorList>
            <person name="Arahal D.R."/>
            <person name="Shao Z."/>
            <person name="Lai Q."/>
            <person name="Pujalte M.J."/>
        </authorList>
    </citation>
    <scope>NUCLEOTIDE SEQUENCE [LARGE SCALE GENOMIC DNA]</scope>
    <source>
        <strain evidence="9 10">KCTC 23349</strain>
    </source>
</reference>
<evidence type="ECO:0000256" key="5">
    <source>
        <dbReference type="ARBA" id="ARBA00023049"/>
    </source>
</evidence>
<dbReference type="InterPro" id="IPR051156">
    <property type="entry name" value="Mito/Outer_Membr_Metalloprot"/>
</dbReference>
<proteinExistence type="inferred from homology"/>
<dbReference type="GO" id="GO:0016020">
    <property type="term" value="C:membrane"/>
    <property type="evidence" value="ECO:0007669"/>
    <property type="project" value="TreeGrafter"/>
</dbReference>
<sequence length="300" mass="32984">MTQGQAARESRVSGGQSIVSFSNGWRFETLEHRQLDALMGPAADDWLMHIERPTMRLAYVVAGVFVAAYLVWRFGIALLVAGAIALTPEPAVQLIDQSNLALLDRSIAQPSTLPVDLKANVQAIFDDVVRSAPKPDFGDYTLHFRYMDGLGANALALPGGAIIITDELVQNFVDPNIIAGVLSHETVHVEQNHALKQLYRSLSVFVLVALILGDVGPILEELVFEGGILLSLANSREQELEADLLGMQIAEKAGYDPAGLIEFFEIMEKIYGADDRANWWSTHPHSHERANLLRDALDEF</sequence>
<evidence type="ECO:0000256" key="3">
    <source>
        <dbReference type="ARBA" id="ARBA00022801"/>
    </source>
</evidence>
<name>A0A037ZIF7_9RHOB</name>
<keyword evidence="10" id="KW-1185">Reference proteome</keyword>
<keyword evidence="7" id="KW-0812">Transmembrane</keyword>
<dbReference type="GO" id="GO:0051603">
    <property type="term" value="P:proteolysis involved in protein catabolic process"/>
    <property type="evidence" value="ECO:0007669"/>
    <property type="project" value="TreeGrafter"/>
</dbReference>
<keyword evidence="2" id="KW-0479">Metal-binding</keyword>
<dbReference type="InterPro" id="IPR001915">
    <property type="entry name" value="Peptidase_M48"/>
</dbReference>
<evidence type="ECO:0000313" key="9">
    <source>
        <dbReference type="EMBL" id="KAJ55384.1"/>
    </source>
</evidence>
<dbReference type="PANTHER" id="PTHR22726">
    <property type="entry name" value="METALLOENDOPEPTIDASE OMA1"/>
    <property type="match status" value="1"/>
</dbReference>
<keyword evidence="7" id="KW-0472">Membrane</keyword>
<evidence type="ECO:0000256" key="7">
    <source>
        <dbReference type="SAM" id="Phobius"/>
    </source>
</evidence>
<feature type="transmembrane region" description="Helical" evidence="7">
    <location>
        <begin position="57"/>
        <end position="86"/>
    </location>
</feature>
<evidence type="ECO:0000256" key="2">
    <source>
        <dbReference type="ARBA" id="ARBA00022723"/>
    </source>
</evidence>